<evidence type="ECO:0000256" key="1">
    <source>
        <dbReference type="ARBA" id="ARBA00008059"/>
    </source>
</evidence>
<dbReference type="InterPro" id="IPR002611">
    <property type="entry name" value="IstB_ATP-bd"/>
</dbReference>
<evidence type="ECO:0000313" key="6">
    <source>
        <dbReference type="Proteomes" id="UP001589858"/>
    </source>
</evidence>
<protein>
    <submittedName>
        <fullName evidence="5">IS21-like element helper ATPase IstB</fullName>
    </submittedName>
</protein>
<reference evidence="5 6" key="1">
    <citation type="submission" date="2024-09" db="EMBL/GenBank/DDBJ databases">
        <authorList>
            <person name="Sun Q."/>
            <person name="Mori K."/>
        </authorList>
    </citation>
    <scope>NUCLEOTIDE SEQUENCE [LARGE SCALE GENOMIC DNA]</scope>
    <source>
        <strain evidence="5 6">CICC 11035S</strain>
    </source>
</reference>
<dbReference type="Proteomes" id="UP001589858">
    <property type="component" value="Unassembled WGS sequence"/>
</dbReference>
<dbReference type="PANTHER" id="PTHR30050">
    <property type="entry name" value="CHROMOSOMAL REPLICATION INITIATOR PROTEIN DNAA"/>
    <property type="match status" value="1"/>
</dbReference>
<dbReference type="PIRSF" id="PIRSF003073">
    <property type="entry name" value="DNAC_TnpB_IstB"/>
    <property type="match status" value="1"/>
</dbReference>
<dbReference type="InterPro" id="IPR047661">
    <property type="entry name" value="IstB"/>
</dbReference>
<dbReference type="SUPFAM" id="SSF52540">
    <property type="entry name" value="P-loop containing nucleoside triphosphate hydrolases"/>
    <property type="match status" value="1"/>
</dbReference>
<dbReference type="SMART" id="SM00382">
    <property type="entry name" value="AAA"/>
    <property type="match status" value="1"/>
</dbReference>
<dbReference type="RefSeq" id="WP_323748343.1">
    <property type="nucleotide sequence ID" value="NZ_JAPCWC010000065.1"/>
</dbReference>
<dbReference type="Pfam" id="PF01695">
    <property type="entry name" value="IstB_IS21"/>
    <property type="match status" value="1"/>
</dbReference>
<dbReference type="Gene3D" id="3.40.50.300">
    <property type="entry name" value="P-loop containing nucleotide triphosphate hydrolases"/>
    <property type="match status" value="1"/>
</dbReference>
<keyword evidence="3" id="KW-0067">ATP-binding</keyword>
<evidence type="ECO:0000256" key="2">
    <source>
        <dbReference type="ARBA" id="ARBA00022741"/>
    </source>
</evidence>
<dbReference type="CDD" id="cd00009">
    <property type="entry name" value="AAA"/>
    <property type="match status" value="1"/>
</dbReference>
<dbReference type="EMBL" id="JBHLTM010000112">
    <property type="protein sequence ID" value="MFC0687784.1"/>
    <property type="molecule type" value="Genomic_DNA"/>
</dbReference>
<dbReference type="InterPro" id="IPR027417">
    <property type="entry name" value="P-loop_NTPase"/>
</dbReference>
<name>A0ABV6SET9_9SPHN</name>
<comment type="similarity">
    <text evidence="1">Belongs to the IS21/IS1162 putative ATP-binding protein family.</text>
</comment>
<gene>
    <name evidence="5" type="primary">istB</name>
    <name evidence="5" type="ORF">ACFFF8_24685</name>
</gene>
<dbReference type="PANTHER" id="PTHR30050:SF4">
    <property type="entry name" value="ATP-BINDING PROTEIN RV3427C IN INSERTION SEQUENCE-RELATED"/>
    <property type="match status" value="1"/>
</dbReference>
<sequence length="243" mass="27027">MMERHEIIGLMAELKLAGMRHAYDEVIADALKRQHPVQHVVGDLLKAEVAEKHARSIKYQMTASKLPLARELDGFEFTGTPINEGLVRDLATGGFLASQRNAVLVGGTGSGKTHLSIAIARNCIRGGARVRFYNTTDLVNLLELETHQGRAGKLAEHLSRLDLLILDELGYLPFARTGGQLLFHLISRLYERTSIIVTSNLAFGEWPTVFGDAKMTTALLDRLTHHCDIIETGNESWRFKNRS</sequence>
<keyword evidence="2" id="KW-0547">Nucleotide-binding</keyword>
<organism evidence="5 6">
    <name type="scientific">Novosphingobium clariflavum</name>
    <dbReference type="NCBI Taxonomy" id="2029884"/>
    <lineage>
        <taxon>Bacteria</taxon>
        <taxon>Pseudomonadati</taxon>
        <taxon>Pseudomonadota</taxon>
        <taxon>Alphaproteobacteria</taxon>
        <taxon>Sphingomonadales</taxon>
        <taxon>Sphingomonadaceae</taxon>
        <taxon>Novosphingobium</taxon>
    </lineage>
</organism>
<feature type="domain" description="AAA+ ATPase" evidence="4">
    <location>
        <begin position="98"/>
        <end position="234"/>
    </location>
</feature>
<accession>A0ABV6SET9</accession>
<comment type="caution">
    <text evidence="5">The sequence shown here is derived from an EMBL/GenBank/DDBJ whole genome shotgun (WGS) entry which is preliminary data.</text>
</comment>
<dbReference type="InterPro" id="IPR028350">
    <property type="entry name" value="DNAC/IstB-like"/>
</dbReference>
<keyword evidence="6" id="KW-1185">Reference proteome</keyword>
<proteinExistence type="inferred from homology"/>
<dbReference type="NCBIfam" id="NF038214">
    <property type="entry name" value="IS21_help_AAA"/>
    <property type="match status" value="1"/>
</dbReference>
<evidence type="ECO:0000256" key="3">
    <source>
        <dbReference type="ARBA" id="ARBA00022840"/>
    </source>
</evidence>
<evidence type="ECO:0000313" key="5">
    <source>
        <dbReference type="EMBL" id="MFC0687784.1"/>
    </source>
</evidence>
<evidence type="ECO:0000259" key="4">
    <source>
        <dbReference type="SMART" id="SM00382"/>
    </source>
</evidence>
<dbReference type="InterPro" id="IPR003593">
    <property type="entry name" value="AAA+_ATPase"/>
</dbReference>